<reference evidence="4 5" key="1">
    <citation type="submission" date="2016-11" db="EMBL/GenBank/DDBJ databases">
        <title>Study of marine rhodopsin-containing bacteria.</title>
        <authorList>
            <person name="Yoshizawa S."/>
            <person name="Kumagai Y."/>
            <person name="Kogure K."/>
        </authorList>
    </citation>
    <scope>NUCLEOTIDE SEQUENCE [LARGE SCALE GENOMIC DNA]</scope>
    <source>
        <strain evidence="4 5">SG-29</strain>
    </source>
</reference>
<dbReference type="Proteomes" id="UP000216446">
    <property type="component" value="Unassembled WGS sequence"/>
</dbReference>
<evidence type="ECO:0000313" key="5">
    <source>
        <dbReference type="Proteomes" id="UP000216446"/>
    </source>
</evidence>
<sequence>MSQIPPPASVLVVGTVAFDTIETPFGRAERVLGGSATYATLAARLLADPVRLCAVVGGDFPEAHVDALKSRGVDTEGLARDPDGETFFWAGRYHHDLNHRDTLATHLNVLATFEPEIPESYRDTRVLCLGNLDPTVQATVLDQVTGPDGSGPSLVIMDTMNYWIESAPEALRSTLARVDVLVINDAEARELGDTSNLVRAARIIREMGPQTLVIKKGEHGALLFTGDLDAPTLFSAPAYPLEEVTDPTGAGDVFMGGFAGHLARCGEISDEAFREAIVTGSAMASHCVGAFGPENMLSLTLDDVNARVQEFRDLSAIPMRLSA</sequence>
<evidence type="ECO:0000259" key="3">
    <source>
        <dbReference type="Pfam" id="PF00294"/>
    </source>
</evidence>
<dbReference type="GO" id="GO:0005829">
    <property type="term" value="C:cytosol"/>
    <property type="evidence" value="ECO:0007669"/>
    <property type="project" value="TreeGrafter"/>
</dbReference>
<gene>
    <name evidence="4" type="ORF">BSZ36_11000</name>
</gene>
<comment type="caution">
    <text evidence="4">The sequence shown here is derived from an EMBL/GenBank/DDBJ whole genome shotgun (WGS) entry which is preliminary data.</text>
</comment>
<keyword evidence="1" id="KW-0808">Transferase</keyword>
<accession>A0A259U0F7</accession>
<dbReference type="OrthoDB" id="9813569at2"/>
<dbReference type="SUPFAM" id="SSF53613">
    <property type="entry name" value="Ribokinase-like"/>
    <property type="match status" value="1"/>
</dbReference>
<dbReference type="PANTHER" id="PTHR10584:SF166">
    <property type="entry name" value="RIBOKINASE"/>
    <property type="match status" value="1"/>
</dbReference>
<dbReference type="PROSITE" id="PS00584">
    <property type="entry name" value="PFKB_KINASES_2"/>
    <property type="match status" value="1"/>
</dbReference>
<organism evidence="4 5">
    <name type="scientific">Rubricoccus marinus</name>
    <dbReference type="NCBI Taxonomy" id="716817"/>
    <lineage>
        <taxon>Bacteria</taxon>
        <taxon>Pseudomonadati</taxon>
        <taxon>Rhodothermota</taxon>
        <taxon>Rhodothermia</taxon>
        <taxon>Rhodothermales</taxon>
        <taxon>Rubricoccaceae</taxon>
        <taxon>Rubricoccus</taxon>
    </lineage>
</organism>
<evidence type="ECO:0000313" key="4">
    <source>
        <dbReference type="EMBL" id="OZC03461.1"/>
    </source>
</evidence>
<dbReference type="InterPro" id="IPR002173">
    <property type="entry name" value="Carboh/pur_kinase_PfkB_CS"/>
</dbReference>
<dbReference type="Gene3D" id="3.40.1190.20">
    <property type="match status" value="1"/>
</dbReference>
<feature type="domain" description="Carbohydrate kinase PfkB" evidence="3">
    <location>
        <begin position="26"/>
        <end position="295"/>
    </location>
</feature>
<dbReference type="InterPro" id="IPR011611">
    <property type="entry name" value="PfkB_dom"/>
</dbReference>
<keyword evidence="2 4" id="KW-0418">Kinase</keyword>
<dbReference type="InParanoid" id="A0A259U0F7"/>
<keyword evidence="5" id="KW-1185">Reference proteome</keyword>
<evidence type="ECO:0000256" key="2">
    <source>
        <dbReference type="ARBA" id="ARBA00022777"/>
    </source>
</evidence>
<dbReference type="InterPro" id="IPR029056">
    <property type="entry name" value="Ribokinase-like"/>
</dbReference>
<dbReference type="RefSeq" id="WP_094548848.1">
    <property type="nucleotide sequence ID" value="NZ_MQWB01000001.1"/>
</dbReference>
<dbReference type="EMBL" id="MQWB01000001">
    <property type="protein sequence ID" value="OZC03461.1"/>
    <property type="molecule type" value="Genomic_DNA"/>
</dbReference>
<evidence type="ECO:0000256" key="1">
    <source>
        <dbReference type="ARBA" id="ARBA00022679"/>
    </source>
</evidence>
<protein>
    <submittedName>
        <fullName evidence="4">Sugar kinase</fullName>
    </submittedName>
</protein>
<dbReference type="AlphaFoldDB" id="A0A259U0F7"/>
<dbReference type="Pfam" id="PF00294">
    <property type="entry name" value="PfkB"/>
    <property type="match status" value="1"/>
</dbReference>
<proteinExistence type="predicted"/>
<dbReference type="PANTHER" id="PTHR10584">
    <property type="entry name" value="SUGAR KINASE"/>
    <property type="match status" value="1"/>
</dbReference>
<name>A0A259U0F7_9BACT</name>
<dbReference type="GO" id="GO:0016301">
    <property type="term" value="F:kinase activity"/>
    <property type="evidence" value="ECO:0007669"/>
    <property type="project" value="UniProtKB-KW"/>
</dbReference>